<dbReference type="AlphaFoldDB" id="A0AAV3XBZ9"/>
<proteinExistence type="predicted"/>
<protein>
    <submittedName>
        <fullName evidence="1">Uncharacterized protein</fullName>
    </submittedName>
</protein>
<name>A0AAV3XBZ9_9CYAN</name>
<dbReference type="EMBL" id="BLAY01000055">
    <property type="protein sequence ID" value="GET38938.1"/>
    <property type="molecule type" value="Genomic_DNA"/>
</dbReference>
<accession>A0AAV3XBZ9</accession>
<sequence>MNGISFETLIPKRVWTIPAKNSQAENPVEIGIRITNKTQAPVRFTGFDPLEVIKLGIERPDGLVLGTYIRRAIVFGNSREYPQHNYNCQLVLPGKSLTFFPEAKLFWEDEQLTLGEPDRKGSRWFIKLPEVGTYKVRFIYNNPSPGLAVEGCFDPNAVSRTYIETGL</sequence>
<reference evidence="1" key="1">
    <citation type="submission" date="2019-10" db="EMBL/GenBank/DDBJ databases">
        <title>Draft genome sequece of Microseira wollei NIES-4236.</title>
        <authorList>
            <person name="Yamaguchi H."/>
            <person name="Suzuki S."/>
            <person name="Kawachi M."/>
        </authorList>
    </citation>
    <scope>NUCLEOTIDE SEQUENCE</scope>
    <source>
        <strain evidence="1">NIES-4236</strain>
    </source>
</reference>
<gene>
    <name evidence="1" type="ORF">MiSe_36980</name>
</gene>
<dbReference type="Proteomes" id="UP001050975">
    <property type="component" value="Unassembled WGS sequence"/>
</dbReference>
<evidence type="ECO:0000313" key="1">
    <source>
        <dbReference type="EMBL" id="GET38938.1"/>
    </source>
</evidence>
<organism evidence="1 2">
    <name type="scientific">Microseira wollei NIES-4236</name>
    <dbReference type="NCBI Taxonomy" id="2530354"/>
    <lineage>
        <taxon>Bacteria</taxon>
        <taxon>Bacillati</taxon>
        <taxon>Cyanobacteriota</taxon>
        <taxon>Cyanophyceae</taxon>
        <taxon>Oscillatoriophycideae</taxon>
        <taxon>Aerosakkonematales</taxon>
        <taxon>Aerosakkonemataceae</taxon>
        <taxon>Microseira</taxon>
    </lineage>
</organism>
<keyword evidence="2" id="KW-1185">Reference proteome</keyword>
<evidence type="ECO:0000313" key="2">
    <source>
        <dbReference type="Proteomes" id="UP001050975"/>
    </source>
</evidence>
<comment type="caution">
    <text evidence="1">The sequence shown here is derived from an EMBL/GenBank/DDBJ whole genome shotgun (WGS) entry which is preliminary data.</text>
</comment>